<organism evidence="2 3">
    <name type="scientific">Mycena belliarum</name>
    <dbReference type="NCBI Taxonomy" id="1033014"/>
    <lineage>
        <taxon>Eukaryota</taxon>
        <taxon>Fungi</taxon>
        <taxon>Dikarya</taxon>
        <taxon>Basidiomycota</taxon>
        <taxon>Agaricomycotina</taxon>
        <taxon>Agaricomycetes</taxon>
        <taxon>Agaricomycetidae</taxon>
        <taxon>Agaricales</taxon>
        <taxon>Marasmiineae</taxon>
        <taxon>Mycenaceae</taxon>
        <taxon>Mycena</taxon>
    </lineage>
</organism>
<evidence type="ECO:0000313" key="2">
    <source>
        <dbReference type="EMBL" id="KAJ7092005.1"/>
    </source>
</evidence>
<keyword evidence="3" id="KW-1185">Reference proteome</keyword>
<gene>
    <name evidence="2" type="ORF">B0H15DRAFT_184243</name>
</gene>
<name>A0AAD6U8L7_9AGAR</name>
<evidence type="ECO:0008006" key="4">
    <source>
        <dbReference type="Google" id="ProtNLM"/>
    </source>
</evidence>
<comment type="caution">
    <text evidence="2">The sequence shown here is derived from an EMBL/GenBank/DDBJ whole genome shotgun (WGS) entry which is preliminary data.</text>
</comment>
<feature type="compositionally biased region" description="Low complexity" evidence="1">
    <location>
        <begin position="176"/>
        <end position="185"/>
    </location>
</feature>
<proteinExistence type="predicted"/>
<sequence length="398" mass="46165">MDTTVKTITQTSSESPSKWYTDQMKASVAEQLYGGRDRLRWDERFWYAHRDWLKTQGYGLRARYQEGWIPSWKGTTKFPVLQEDGVLHRNWSVMDATRLEDGVFVMMKKINQKVHPFEVDIATWFSEEPQRSDPENHCVPIFDVLQSPYDTKFRIIVMPLLQPYSSPMTHLDSTRSAKPSRSSGKSSRDSNICTSTMLHTDCMTFNVMMDGSPLYSTPNHPVAKRMKRDFSGKISHRGRTQCPVKYYITDFGISRRYKPEDFPVFEPPINGGDKSVPEFQPKDGQYAPDCDPFPTDVYYIGNLIREDFMTGSITTRPKYGFDFLEPLVADMVNPEPSLRPTMEEVCDRFEEIVRGLSTWKLRSEAAKYNRRYDCILRISHWILTLRLIAGRSPPIPMP</sequence>
<accession>A0AAD6U8L7</accession>
<reference evidence="2" key="1">
    <citation type="submission" date="2023-03" db="EMBL/GenBank/DDBJ databases">
        <title>Massive genome expansion in bonnet fungi (Mycena s.s.) driven by repeated elements and novel gene families across ecological guilds.</title>
        <authorList>
            <consortium name="Lawrence Berkeley National Laboratory"/>
            <person name="Harder C.B."/>
            <person name="Miyauchi S."/>
            <person name="Viragh M."/>
            <person name="Kuo A."/>
            <person name="Thoen E."/>
            <person name="Andreopoulos B."/>
            <person name="Lu D."/>
            <person name="Skrede I."/>
            <person name="Drula E."/>
            <person name="Henrissat B."/>
            <person name="Morin E."/>
            <person name="Kohler A."/>
            <person name="Barry K."/>
            <person name="LaButti K."/>
            <person name="Morin E."/>
            <person name="Salamov A."/>
            <person name="Lipzen A."/>
            <person name="Mereny Z."/>
            <person name="Hegedus B."/>
            <person name="Baldrian P."/>
            <person name="Stursova M."/>
            <person name="Weitz H."/>
            <person name="Taylor A."/>
            <person name="Grigoriev I.V."/>
            <person name="Nagy L.G."/>
            <person name="Martin F."/>
            <person name="Kauserud H."/>
        </authorList>
    </citation>
    <scope>NUCLEOTIDE SEQUENCE</scope>
    <source>
        <strain evidence="2">CBHHK173m</strain>
    </source>
</reference>
<dbReference type="Proteomes" id="UP001222325">
    <property type="component" value="Unassembled WGS sequence"/>
</dbReference>
<evidence type="ECO:0000256" key="1">
    <source>
        <dbReference type="SAM" id="MobiDB-lite"/>
    </source>
</evidence>
<evidence type="ECO:0000313" key="3">
    <source>
        <dbReference type="Proteomes" id="UP001222325"/>
    </source>
</evidence>
<protein>
    <recommendedName>
        <fullName evidence="4">Protein kinase domain-containing protein</fullName>
    </recommendedName>
</protein>
<dbReference type="EMBL" id="JARJCN010000019">
    <property type="protein sequence ID" value="KAJ7092005.1"/>
    <property type="molecule type" value="Genomic_DNA"/>
</dbReference>
<dbReference type="AlphaFoldDB" id="A0AAD6U8L7"/>
<dbReference type="SUPFAM" id="SSF56112">
    <property type="entry name" value="Protein kinase-like (PK-like)"/>
    <property type="match status" value="1"/>
</dbReference>
<dbReference type="InterPro" id="IPR011009">
    <property type="entry name" value="Kinase-like_dom_sf"/>
</dbReference>
<feature type="region of interest" description="Disordered" evidence="1">
    <location>
        <begin position="167"/>
        <end position="192"/>
    </location>
</feature>